<dbReference type="NCBIfam" id="TIGR04131">
    <property type="entry name" value="Bac_Flav_CTERM"/>
    <property type="match status" value="1"/>
</dbReference>
<dbReference type="RefSeq" id="WP_108738265.1">
    <property type="nucleotide sequence ID" value="NZ_CP020919.1"/>
</dbReference>
<dbReference type="InterPro" id="IPR044023">
    <property type="entry name" value="Ig_7"/>
</dbReference>
<protein>
    <recommendedName>
        <fullName evidence="5">Ig-like domain-containing protein</fullName>
    </recommendedName>
</protein>
<dbReference type="EMBL" id="CP020919">
    <property type="protein sequence ID" value="AWG26763.1"/>
    <property type="molecule type" value="Genomic_DNA"/>
</dbReference>
<dbReference type="Pfam" id="PF01345">
    <property type="entry name" value="DUF11"/>
    <property type="match status" value="1"/>
</dbReference>
<feature type="domain" description="DUF11" evidence="1">
    <location>
        <begin position="2660"/>
        <end position="2774"/>
    </location>
</feature>
<evidence type="ECO:0008006" key="5">
    <source>
        <dbReference type="Google" id="ProtNLM"/>
    </source>
</evidence>
<reference evidence="3 4" key="1">
    <citation type="submission" date="2017-04" db="EMBL/GenBank/DDBJ databases">
        <title>Complete genome sequence of Flavobacterium kingsejong AJ004.</title>
        <authorList>
            <person name="Lee P.C."/>
        </authorList>
    </citation>
    <scope>NUCLEOTIDE SEQUENCE [LARGE SCALE GENOMIC DNA]</scope>
    <source>
        <strain evidence="3 4">AJ004</strain>
    </source>
</reference>
<keyword evidence="4" id="KW-1185">Reference proteome</keyword>
<feature type="domain" description="Ig-like" evidence="2">
    <location>
        <begin position="81"/>
        <end position="168"/>
    </location>
</feature>
<proteinExistence type="predicted"/>
<evidence type="ECO:0000313" key="3">
    <source>
        <dbReference type="EMBL" id="AWG26763.1"/>
    </source>
</evidence>
<dbReference type="KEGG" id="fki:FK004_16765"/>
<dbReference type="Pfam" id="PF13585">
    <property type="entry name" value="CHU_C"/>
    <property type="match status" value="1"/>
</dbReference>
<sequence length="2869" mass="297229">MLALGVANNIDIVSVTETGEQVVSLNSLLNVDLLGLLQGGQEAVIPFIPSSPTSRIRVSYRSLLNINLTQRLDLYGITRTPGAPVINPASLNPVVCSGQSASIIAATNSTSQLRWYTTPTGGSAIGLPLGSGATFITPALTQTTTYYVSATTIGCTLESPRVPVTVTVITLPVASDITIPATVAACNGEVTLVPQTSLQNPTFHYYTDQLKTTEILTGYPGNPGITYVKDATTGTLAISGLTAVNTPQTYYVAVSTNGSCENATNTLAPVTVNYLAPVALTVNANLAACGSADLASAILSLDTSGTTIYTFYNASNVLIPTQDVTTITTSGTYYIQASNASGICSSQRLAVAVTVNPLPTLTVPTNSFVTNVGSTVTIAATSNGTLAFYNSSGALVGSNTVGPFPTAGIYTYTIIATLGTCTVTENVTVTVVDPTSCFPLSKRNFATTQTDGTIITGGVMNGGNAVDQNMQTYSTVTTGVGLLGIGTTWQTLQWPQTIPAGTPVTIKLGSEYSLLTLLGGYSVVGTKRNGSGTPVEIGPIQSISGSLLNLLPGQNSFEVTFVPSNNTGPKAYDGVRIVIGSVLSVAQSVKVYDAYYTEVATSIACQNDIDDVLSGVVDLGVGAATATVNVFDPFNAIDGNTATFAKMTCGVGVLAAAQMDFSFATPSVPNDVVKIIVSKNATLLSLGLLSGFTIQKFLGDTPVGAPIDNSSNLLTLSLLGGGAQAQLLVNSGTAPFDRIRIRIGGVAAVLNELNVHEVSRAAIIKINNNSDTINACINEVVTLAAPADNCTTYVWYDAETAGNILSTGASFTIPASYAAGTYTFYIQPVRYGCQSFSRTPVKVIVGANAPANAISTITINGATATQICAPTGAVALAVQLATTPVLTAPIFEWYSYDGTIMTLVPGQTAATLPLTGLIPGTYTYYVGVRSNEYCPTAAEDRKPVTFTLLPFSIASDITIDPVAICLNNDAALTPNSTLVDPVYTYYLSNDSTQPITSGQTINNALYTITDGTLSISGLSATNSPYTLYIAVASTTTCTNLDGTLKAVTITVNNTATPTTNNTTQQFCATTLPTVANIQVNETGVVFYDAATGGAVVTPTTALVNGTIYYASLTDPTTNCESSIRLAVTVNVNDAATPSTNNATQQFCASTLPTVANIQVNETGVVFYDAATGGNIITPTTALVNGTIYYASLTDPTTNCESSVRLAVTVNVNDAATPTTNNATQQFCASTLPTVANIQVNEAGVVFYDAATGGNIVAPTSALVNGMIYYASLTDPTTNCESSIRLAVTVNVNDAATPTTNNATQQFCASTLPTVANIQVNEAGVVFYDAATAGNIIAPTTALVNGTIYYASLTDPTTNCESSVRLAVTVNVNDAATPTTNNATQQFCASTLPTVANIQVNEAGVVFYDAATAGNIIAPTTALVNGTIYYASLTDPTTNCESSVRLAITVNVNDAATPTTNNATQQFCASTLPTVANIQVNEAGVVFYDAATGGNIVTPTTALVNGTTYYASVINTETNCESSVRLAITVNVNDAATPTTNNATQQFCASTLPTVANIQVNETGVVFYDAATGGNIVAPTSALVNGTIYYASLTNSETNCESSVRLAITVNVNDAATPTTNNATQQFCASTLPTVANIQVNETGVVFYDAATGGNIIAPTTALVNGTIYYASLTNTETNCESSVRLAVTVNVNDAATPTTNNATQQFCANTLPTVANIQVNETGVVFYDAATGGNIVTPTTALVNGTTYYASVINTETNCQSSVRLAVTVNVNDAATPTTNNATQQFCASTLPTVANIQVNETGVIFYDAATGGNIIASTTALVNGNIYYASLTNTETNCQSSVRLAVTVNVNDAATPTTNNATQQFCASTLPTVANIQVNETGVVFYDAATGGNIVTPTTALVNGTIYYASLTDPTTNCESSVRLAITVNVNDAATPTSNSTTQQFCASTLPTVANIQVNETGVVFYDAATGGNIITPTTALVNGTIYYASLTDPTTNCESSIRLAVTVNVNDAATPTTNNATQQFCASTLPTVANIQVNETGVVFYDVATGGNIVTPTTALVNGSTYYASLTNTETNCQSSVRLAITVNVNDAATPTTNNATQQFCASTLPTVANIQVNETGVVFYDAATGGNIVAPTTPLVNGTIYYASLTDPTTNCESSVRLAITVNVNDVATPTTNNTTQQFCASTLPTVTNIQINETGVVFYDAATGGNIVTPTTALVNGSTYYASLTNTETNCQSSVRLAITVNVNNAATPTTNNLAQQFCASTLPTVANIQVNETGVVFYDAATSGNIVAPTTALTNGSTYYASLTNTETNCQSSVRLAITVTINNAATPTTNNLTQQFCANTLPTVANIQVNETGVVFYDAATGGNIVAPTTALVNGATYYASQVLGTCESTIRLAITVTVSNVPTPTTNDLTQEFCAVDNPTVADIQVNETGVIFYTAASGGTVVTPGTALVSGTTYYVSLTNGNCESAVRLAISVLINNAPTPTATNLTQQFCSANNATVSSIQVNEPGVVFYTAATGGTIIPPATALVNGTIYYASLTNPNTGCESSIRLAISVALTGGSTLAAISSTDDSNVCVFEDVTYTTAPGMTGYIWTITNGTITAGGTATDNYVTVSWENVGPGSVNLSYQNSGVCNTISSGSVEVAVTSCSDLTITKTVDNPTPMIDDNVVFTITVNNIGLGELTAIVVNEHLPSGYQFISATASHGSYNNLSGLWNIPALAANTSATLSVTVKVLLQGEYLNVASVESSNPIDANPNNNIAEATIEPLCLIVYNEFSPNNDGQNDLFRIDCIEKYPNNKLEVYNRYGSLVYKVNSYKNEWDGTANVNSPVATDKLAAGTYYYVLDTGTNIIKKGWLYITR</sequence>
<evidence type="ECO:0000313" key="4">
    <source>
        <dbReference type="Proteomes" id="UP000244677"/>
    </source>
</evidence>
<name>A0A2S1LSM4_9FLAO</name>
<evidence type="ECO:0000259" key="2">
    <source>
        <dbReference type="Pfam" id="PF19081"/>
    </source>
</evidence>
<dbReference type="OrthoDB" id="1236981at2"/>
<evidence type="ECO:0000259" key="1">
    <source>
        <dbReference type="Pfam" id="PF01345"/>
    </source>
</evidence>
<dbReference type="PROSITE" id="PS00589">
    <property type="entry name" value="PTS_HPR_SER"/>
    <property type="match status" value="1"/>
</dbReference>
<dbReference type="Pfam" id="PF19081">
    <property type="entry name" value="Ig_7"/>
    <property type="match status" value="2"/>
</dbReference>
<accession>A0A2S1LSM4</accession>
<dbReference type="InterPro" id="IPR001434">
    <property type="entry name" value="OmcB-like_DUF11"/>
</dbReference>
<feature type="domain" description="Ig-like" evidence="2">
    <location>
        <begin position="772"/>
        <end position="845"/>
    </location>
</feature>
<dbReference type="InterPro" id="IPR002114">
    <property type="entry name" value="PTS_HPr_Ser_P_site"/>
</dbReference>
<gene>
    <name evidence="3" type="ORF">FK004_16765</name>
</gene>
<organism evidence="3 4">
    <name type="scientific">Flavobacterium kingsejongi</name>
    <dbReference type="NCBI Taxonomy" id="1678728"/>
    <lineage>
        <taxon>Bacteria</taxon>
        <taxon>Pseudomonadati</taxon>
        <taxon>Bacteroidota</taxon>
        <taxon>Flavobacteriia</taxon>
        <taxon>Flavobacteriales</taxon>
        <taxon>Flavobacteriaceae</taxon>
        <taxon>Flavobacterium</taxon>
    </lineage>
</organism>
<dbReference type="InterPro" id="IPR026341">
    <property type="entry name" value="T9SS_type_B"/>
</dbReference>
<dbReference type="Proteomes" id="UP000244677">
    <property type="component" value="Chromosome"/>
</dbReference>